<dbReference type="InterPro" id="IPR004045">
    <property type="entry name" value="Glutathione_S-Trfase_N"/>
</dbReference>
<dbReference type="InterPro" id="IPR036249">
    <property type="entry name" value="Thioredoxin-like_sf"/>
</dbReference>
<evidence type="ECO:0000259" key="1">
    <source>
        <dbReference type="PROSITE" id="PS50404"/>
    </source>
</evidence>
<dbReference type="RefSeq" id="WP_379909576.1">
    <property type="nucleotide sequence ID" value="NZ_JBHSWE010000001.1"/>
</dbReference>
<proteinExistence type="predicted"/>
<reference evidence="3" key="1">
    <citation type="journal article" date="2019" name="Int. J. Syst. Evol. Microbiol.">
        <title>The Global Catalogue of Microorganisms (GCM) 10K type strain sequencing project: providing services to taxonomists for standard genome sequencing and annotation.</title>
        <authorList>
            <consortium name="The Broad Institute Genomics Platform"/>
            <consortium name="The Broad Institute Genome Sequencing Center for Infectious Disease"/>
            <person name="Wu L."/>
            <person name="Ma J."/>
        </authorList>
    </citation>
    <scope>NUCLEOTIDE SEQUENCE [LARGE SCALE GENOMIC DNA]</scope>
    <source>
        <strain evidence="3">NBRC 111756</strain>
    </source>
</reference>
<evidence type="ECO:0000313" key="3">
    <source>
        <dbReference type="Proteomes" id="UP001596422"/>
    </source>
</evidence>
<organism evidence="2 3">
    <name type="scientific">Marinobacterium aestuariivivens</name>
    <dbReference type="NCBI Taxonomy" id="1698799"/>
    <lineage>
        <taxon>Bacteria</taxon>
        <taxon>Pseudomonadati</taxon>
        <taxon>Pseudomonadota</taxon>
        <taxon>Gammaproteobacteria</taxon>
        <taxon>Oceanospirillales</taxon>
        <taxon>Oceanospirillaceae</taxon>
        <taxon>Marinobacterium</taxon>
    </lineage>
</organism>
<accession>A0ABW2A0T8</accession>
<protein>
    <submittedName>
        <fullName evidence="2">Glutathione S-transferase N-terminal domain-containing protein</fullName>
    </submittedName>
</protein>
<name>A0ABW2A0T8_9GAMM</name>
<keyword evidence="3" id="KW-1185">Reference proteome</keyword>
<sequence length="120" mass="13957">MAIIRWILGRIILLLDFLTTPRGVKRPADQQAVLDSQTSRLALYQYKACPFCVKVRRAMKRQSLKIETRDAKREERFRQELLEQGGKLKVPCLRIETDNGDVQWMYESGDIVRYLDSVAA</sequence>
<evidence type="ECO:0000313" key="2">
    <source>
        <dbReference type="EMBL" id="MFC6671066.1"/>
    </source>
</evidence>
<gene>
    <name evidence="2" type="ORF">ACFQDL_14065</name>
</gene>
<comment type="caution">
    <text evidence="2">The sequence shown here is derived from an EMBL/GenBank/DDBJ whole genome shotgun (WGS) entry which is preliminary data.</text>
</comment>
<dbReference type="SUPFAM" id="SSF52833">
    <property type="entry name" value="Thioredoxin-like"/>
    <property type="match status" value="1"/>
</dbReference>
<dbReference type="Pfam" id="PF13417">
    <property type="entry name" value="GST_N_3"/>
    <property type="match status" value="1"/>
</dbReference>
<dbReference type="PROSITE" id="PS50404">
    <property type="entry name" value="GST_NTER"/>
    <property type="match status" value="1"/>
</dbReference>
<feature type="domain" description="GST N-terminal" evidence="1">
    <location>
        <begin position="39"/>
        <end position="120"/>
    </location>
</feature>
<dbReference type="PROSITE" id="PS51354">
    <property type="entry name" value="GLUTAREDOXIN_2"/>
    <property type="match status" value="1"/>
</dbReference>
<dbReference type="Gene3D" id="3.40.30.10">
    <property type="entry name" value="Glutaredoxin"/>
    <property type="match status" value="1"/>
</dbReference>
<dbReference type="EMBL" id="JBHSWE010000001">
    <property type="protein sequence ID" value="MFC6671066.1"/>
    <property type="molecule type" value="Genomic_DNA"/>
</dbReference>
<dbReference type="Proteomes" id="UP001596422">
    <property type="component" value="Unassembled WGS sequence"/>
</dbReference>